<dbReference type="RefSeq" id="WP_065541944.1">
    <property type="nucleotide sequence ID" value="NZ_CP015405.2"/>
</dbReference>
<proteinExistence type="predicted"/>
<reference evidence="2" key="1">
    <citation type="submission" date="2017-04" db="EMBL/GenBank/DDBJ databases">
        <title>Complete Genome Sequences of Twelve Strains of a Stable Defined Moderately Diverse Mouse Microbiota 2 (sDMDMm2).</title>
        <authorList>
            <person name="Uchimura Y."/>
            <person name="Wyss M."/>
            <person name="Brugiroux S."/>
            <person name="Limenitakis J.P."/>
            <person name="Stecher B."/>
            <person name="McCoy K.D."/>
            <person name="Macpherson A.J."/>
        </authorList>
    </citation>
    <scope>NUCLEOTIDE SEQUENCE</scope>
    <source>
        <strain evidence="2">YL58</strain>
    </source>
</reference>
<dbReference type="AlphaFoldDB" id="A0A1C7I825"/>
<dbReference type="KEGG" id="byl:A4V09_08240"/>
<dbReference type="Proteomes" id="UP000092574">
    <property type="component" value="Chromosome"/>
</dbReference>
<gene>
    <name evidence="2" type="ORF">A4V09_08240</name>
</gene>
<organism evidence="2 3">
    <name type="scientific">Blautia pseudococcoides</name>
    <dbReference type="NCBI Taxonomy" id="1796616"/>
    <lineage>
        <taxon>Bacteria</taxon>
        <taxon>Bacillati</taxon>
        <taxon>Bacillota</taxon>
        <taxon>Clostridia</taxon>
        <taxon>Lachnospirales</taxon>
        <taxon>Lachnospiraceae</taxon>
        <taxon>Blautia</taxon>
    </lineage>
</organism>
<dbReference type="EMBL" id="CP015405">
    <property type="protein sequence ID" value="ANU75761.1"/>
    <property type="molecule type" value="Genomic_DNA"/>
</dbReference>
<evidence type="ECO:0000313" key="3">
    <source>
        <dbReference type="Proteomes" id="UP000092574"/>
    </source>
</evidence>
<evidence type="ECO:0008006" key="4">
    <source>
        <dbReference type="Google" id="ProtNLM"/>
    </source>
</evidence>
<feature type="chain" id="PRO_5008887829" description="Lactococcin 972 family bacteriocin" evidence="1">
    <location>
        <begin position="32"/>
        <end position="103"/>
    </location>
</feature>
<evidence type="ECO:0000256" key="1">
    <source>
        <dbReference type="SAM" id="SignalP"/>
    </source>
</evidence>
<name>A0A1C7I825_9FIRM</name>
<sequence>MSIKKIKYNMASFLAMGLLTIATLGTGVAAAASGNASVGGGEWSWSSVPGVYASSSYYHRTATHSASAQVGTGSVVVDVKNPGGTAQATAYGVGTTRVWWDVL</sequence>
<feature type="signal peptide" evidence="1">
    <location>
        <begin position="1"/>
        <end position="31"/>
    </location>
</feature>
<keyword evidence="1" id="KW-0732">Signal</keyword>
<evidence type="ECO:0000313" key="2">
    <source>
        <dbReference type="EMBL" id="ANU75761.1"/>
    </source>
</evidence>
<keyword evidence="3" id="KW-1185">Reference proteome</keyword>
<accession>A0A1C7I825</accession>
<protein>
    <recommendedName>
        <fullName evidence="4">Lactococcin 972 family bacteriocin</fullName>
    </recommendedName>
</protein>
<dbReference type="Gene3D" id="2.60.40.2850">
    <property type="match status" value="1"/>
</dbReference>